<gene>
    <name evidence="1" type="ORF">HK44_002940</name>
</gene>
<dbReference type="EMBL" id="AFOY02000015">
    <property type="protein sequence ID" value="EXF94051.1"/>
    <property type="molecule type" value="Genomic_DNA"/>
</dbReference>
<evidence type="ECO:0000313" key="1">
    <source>
        <dbReference type="EMBL" id="EXF94051.1"/>
    </source>
</evidence>
<dbReference type="Proteomes" id="UP000022611">
    <property type="component" value="Unassembled WGS sequence"/>
</dbReference>
<proteinExistence type="predicted"/>
<name>A0A010RNG1_PSEFL</name>
<reference evidence="1 2" key="1">
    <citation type="journal article" date="2011" name="J. Bacteriol.">
        <title>Draft genome sequence of the polycyclic aromatic hydrocarbon-degrading, genetically engineered bioluminescent bioreporter Pseudomonas fluorescens HK44.</title>
        <authorList>
            <person name="Chauhan A."/>
            <person name="Layton A.C."/>
            <person name="Williams D.E."/>
            <person name="Smartt A.E."/>
            <person name="Ripp S."/>
            <person name="Karpinets T.V."/>
            <person name="Brown S.D."/>
            <person name="Sayler G.S."/>
        </authorList>
    </citation>
    <scope>NUCLEOTIDE SEQUENCE [LARGE SCALE GENOMIC DNA]</scope>
    <source>
        <strain evidence="1 2">HK44</strain>
    </source>
</reference>
<dbReference type="PATRIC" id="fig|1042209.11.peg.2936"/>
<dbReference type="AlphaFoldDB" id="A0A010RNG1"/>
<accession>A0A010RNG1</accession>
<evidence type="ECO:0000313" key="2">
    <source>
        <dbReference type="Proteomes" id="UP000022611"/>
    </source>
</evidence>
<organism evidence="1 2">
    <name type="scientific">Pseudomonas fluorescens HK44</name>
    <dbReference type="NCBI Taxonomy" id="1042209"/>
    <lineage>
        <taxon>Bacteria</taxon>
        <taxon>Pseudomonadati</taxon>
        <taxon>Pseudomonadota</taxon>
        <taxon>Gammaproteobacteria</taxon>
        <taxon>Pseudomonadales</taxon>
        <taxon>Pseudomonadaceae</taxon>
        <taxon>Pseudomonas</taxon>
    </lineage>
</organism>
<protein>
    <submittedName>
        <fullName evidence="1">Uncharacterized protein</fullName>
    </submittedName>
</protein>
<dbReference type="HOGENOM" id="CLU_2736965_0_0_6"/>
<comment type="caution">
    <text evidence="1">The sequence shown here is derived from an EMBL/GenBank/DDBJ whole genome shotgun (WGS) entry which is preliminary data.</text>
</comment>
<sequence length="71" mass="7829">MPTVSLAANQQAFASYLEHIWLPQELSLTESSRVSMATKLLSDEATRDVFLVVYELLKKDAGADLLGSTRT</sequence>